<protein>
    <submittedName>
        <fullName evidence="2">Uncharacterized protein</fullName>
    </submittedName>
</protein>
<organism evidence="2 3">
    <name type="scientific">Aeromonas phage phiA8-29</name>
    <dbReference type="NCBI Taxonomy" id="1978922"/>
    <lineage>
        <taxon>Viruses</taxon>
        <taxon>Duplodnaviria</taxon>
        <taxon>Heunggongvirae</taxon>
        <taxon>Uroviricota</taxon>
        <taxon>Caudoviricetes</taxon>
        <taxon>Pantevenvirales</taxon>
        <taxon>Ackermannviridae</taxon>
        <taxon>Tedavirus</taxon>
        <taxon>Tedavirus A829</taxon>
    </lineage>
</organism>
<gene>
    <name evidence="2" type="ORF">phiA829_080</name>
</gene>
<accession>A0A1W6DY21</accession>
<feature type="transmembrane region" description="Helical" evidence="1">
    <location>
        <begin position="34"/>
        <end position="53"/>
    </location>
</feature>
<dbReference type="Proteomes" id="UP000221506">
    <property type="component" value="Segment"/>
</dbReference>
<proteinExistence type="predicted"/>
<sequence>MKMVAFILAVCCLVGATASFWLFMVGVQQPTTLVASGVLLGLYVVFKSIVVYGDSSDSERGMP</sequence>
<evidence type="ECO:0000313" key="2">
    <source>
        <dbReference type="EMBL" id="ARK07900.1"/>
    </source>
</evidence>
<name>A0A1W6DY21_9CAUD</name>
<keyword evidence="3" id="KW-1185">Reference proteome</keyword>
<evidence type="ECO:0000256" key="1">
    <source>
        <dbReference type="SAM" id="Phobius"/>
    </source>
</evidence>
<reference evidence="2 3" key="1">
    <citation type="submission" date="2017-04" db="EMBL/GenBank/DDBJ databases">
        <title>Complete genome sequence and characterization of temperature-dependent bacteriophage phiA8-29 infecting Aeromonas.</title>
        <authorList>
            <person name="He Y."/>
            <person name="Yang H."/>
        </authorList>
    </citation>
    <scope>NUCLEOTIDE SEQUENCE [LARGE SCALE GENOMIC DNA]</scope>
</reference>
<evidence type="ECO:0000313" key="3">
    <source>
        <dbReference type="Proteomes" id="UP000221506"/>
    </source>
</evidence>
<keyword evidence="1" id="KW-1133">Transmembrane helix</keyword>
<keyword evidence="1" id="KW-0812">Transmembrane</keyword>
<keyword evidence="1" id="KW-0472">Membrane</keyword>
<dbReference type="EMBL" id="KY914485">
    <property type="protein sequence ID" value="ARK07900.1"/>
    <property type="molecule type" value="Genomic_DNA"/>
</dbReference>